<evidence type="ECO:0000313" key="2">
    <source>
        <dbReference type="EMBL" id="MBE1514708.1"/>
    </source>
</evidence>
<name>A0ABR9J6V8_9MICC</name>
<dbReference type="EMBL" id="JADBEE010000001">
    <property type="protein sequence ID" value="MBE1514708.1"/>
    <property type="molecule type" value="Genomic_DNA"/>
</dbReference>
<protein>
    <submittedName>
        <fullName evidence="2">Ribosomally synthesized peptide with SipW-like signal peptide</fullName>
    </submittedName>
</protein>
<sequence>MQNRSRRLRALLAAGLVLGIGASTTLAAWNDNEYAQGSITAASFALESNGGDSSGFSATTTETPKSLVYDSNKDAMFPGRHTYALFQVRTAAGSVPGSVQFQGAAQTTGAADQYRYAVRHISGTTCNADVFSQSSGTGVVPASSPLGTSSTTSQTLEANAGNTVNYCLRLTLRTDAPNSAQGTTVNPLWIVQGTSVSG</sequence>
<dbReference type="NCBIfam" id="TIGR04088">
    <property type="entry name" value="cognate_SipW"/>
    <property type="match status" value="1"/>
</dbReference>
<gene>
    <name evidence="2" type="ORF">H4W26_001463</name>
</gene>
<accession>A0ABR9J6V8</accession>
<dbReference type="Proteomes" id="UP000636579">
    <property type="component" value="Unassembled WGS sequence"/>
</dbReference>
<organism evidence="2 3">
    <name type="scientific">Nesterenkonia halotolerans</name>
    <dbReference type="NCBI Taxonomy" id="225325"/>
    <lineage>
        <taxon>Bacteria</taxon>
        <taxon>Bacillati</taxon>
        <taxon>Actinomycetota</taxon>
        <taxon>Actinomycetes</taxon>
        <taxon>Micrococcales</taxon>
        <taxon>Micrococcaceae</taxon>
        <taxon>Nesterenkonia</taxon>
    </lineage>
</organism>
<keyword evidence="3" id="KW-1185">Reference proteome</keyword>
<keyword evidence="1" id="KW-0732">Signal</keyword>
<dbReference type="InterPro" id="IPR023833">
    <property type="entry name" value="Signal_pept_SipW-depend-type"/>
</dbReference>
<proteinExistence type="predicted"/>
<dbReference type="RefSeq" id="WP_192591427.1">
    <property type="nucleotide sequence ID" value="NZ_JADBEE010000001.1"/>
</dbReference>
<evidence type="ECO:0000256" key="1">
    <source>
        <dbReference type="SAM" id="SignalP"/>
    </source>
</evidence>
<feature type="chain" id="PRO_5046895569" evidence="1">
    <location>
        <begin position="28"/>
        <end position="198"/>
    </location>
</feature>
<reference evidence="2 3" key="1">
    <citation type="submission" date="2020-10" db="EMBL/GenBank/DDBJ databases">
        <title>Sequencing the genomes of 1000 actinobacteria strains.</title>
        <authorList>
            <person name="Klenk H.-P."/>
        </authorList>
    </citation>
    <scope>NUCLEOTIDE SEQUENCE [LARGE SCALE GENOMIC DNA]</scope>
    <source>
        <strain evidence="2 3">DSM 15474</strain>
    </source>
</reference>
<comment type="caution">
    <text evidence="2">The sequence shown here is derived from an EMBL/GenBank/DDBJ whole genome shotgun (WGS) entry which is preliminary data.</text>
</comment>
<evidence type="ECO:0000313" key="3">
    <source>
        <dbReference type="Proteomes" id="UP000636579"/>
    </source>
</evidence>
<feature type="signal peptide" evidence="1">
    <location>
        <begin position="1"/>
        <end position="27"/>
    </location>
</feature>